<reference evidence="2 3" key="1">
    <citation type="submission" date="2017-04" db="EMBL/GenBank/DDBJ databases">
        <authorList>
            <person name="Afonso C.L."/>
            <person name="Miller P.J."/>
            <person name="Scott M.A."/>
            <person name="Spackman E."/>
            <person name="Goraichik I."/>
            <person name="Dimitrov K.M."/>
            <person name="Suarez D.L."/>
            <person name="Swayne D.E."/>
        </authorList>
    </citation>
    <scope>NUCLEOTIDE SEQUENCE [LARGE SCALE GENOMIC DNA]</scope>
    <source>
        <strain evidence="2 3">DSM 19625</strain>
    </source>
</reference>
<keyword evidence="3" id="KW-1185">Reference proteome</keyword>
<proteinExistence type="predicted"/>
<name>A0A1W2DUL0_9SPHI</name>
<organism evidence="2 3">
    <name type="scientific">Pedobacter nyackensis</name>
    <dbReference type="NCBI Taxonomy" id="475255"/>
    <lineage>
        <taxon>Bacteria</taxon>
        <taxon>Pseudomonadati</taxon>
        <taxon>Bacteroidota</taxon>
        <taxon>Sphingobacteriia</taxon>
        <taxon>Sphingobacteriales</taxon>
        <taxon>Sphingobacteriaceae</taxon>
        <taxon>Pedobacter</taxon>
    </lineage>
</organism>
<accession>A0A1W2DUL0</accession>
<evidence type="ECO:0000259" key="1">
    <source>
        <dbReference type="Pfam" id="PF14355"/>
    </source>
</evidence>
<gene>
    <name evidence="2" type="ORF">SAMN04488101_108145</name>
</gene>
<dbReference type="OrthoDB" id="9815944at2"/>
<dbReference type="RefSeq" id="WP_084290238.1">
    <property type="nucleotide sequence ID" value="NZ_FWYB01000008.1"/>
</dbReference>
<evidence type="ECO:0000313" key="2">
    <source>
        <dbReference type="EMBL" id="SMD01184.1"/>
    </source>
</evidence>
<dbReference type="Proteomes" id="UP000192678">
    <property type="component" value="Unassembled WGS sequence"/>
</dbReference>
<dbReference type="Pfam" id="PF14355">
    <property type="entry name" value="Abi_C"/>
    <property type="match status" value="1"/>
</dbReference>
<dbReference type="AlphaFoldDB" id="A0A1W2DUL0"/>
<feature type="domain" description="Abortive infection protein-like C-terminal" evidence="1">
    <location>
        <begin position="66"/>
        <end position="143"/>
    </location>
</feature>
<sequence length="217" mass="24986">MNKLKKTIEQYGRWAVLTMYVERIETHIDSDFSLCAENSKALLESISKQICKEKAILLVGDESVNKLVKFAFEAIGFEKENYINTIGGSLSSIVHQIGNLRTSIGSTSHGKSLEELELRNHNIDFLTKEFLITTVEIVACFLIRNFENENPHKQKETLEETLNYRDAEEFNEFWDDSFSEFEMGNYAYSASEILFNVDKQAYINEYNAFSASEIIEE</sequence>
<dbReference type="STRING" id="475255.SAMN04488101_108145"/>
<dbReference type="InterPro" id="IPR026001">
    <property type="entry name" value="Abi-like_C"/>
</dbReference>
<evidence type="ECO:0000313" key="3">
    <source>
        <dbReference type="Proteomes" id="UP000192678"/>
    </source>
</evidence>
<dbReference type="EMBL" id="FWYB01000008">
    <property type="protein sequence ID" value="SMD01184.1"/>
    <property type="molecule type" value="Genomic_DNA"/>
</dbReference>
<protein>
    <submittedName>
        <fullName evidence="2">Abortive infection C-terminus</fullName>
    </submittedName>
</protein>